<evidence type="ECO:0000256" key="1">
    <source>
        <dbReference type="SAM" id="Phobius"/>
    </source>
</evidence>
<feature type="transmembrane region" description="Helical" evidence="1">
    <location>
        <begin position="12"/>
        <end position="31"/>
    </location>
</feature>
<reference evidence="2" key="1">
    <citation type="journal article" date="2020" name="Nature">
        <title>Giant virus diversity and host interactions through global metagenomics.</title>
        <authorList>
            <person name="Schulz F."/>
            <person name="Roux S."/>
            <person name="Paez-Espino D."/>
            <person name="Jungbluth S."/>
            <person name="Walsh D.A."/>
            <person name="Denef V.J."/>
            <person name="McMahon K.D."/>
            <person name="Konstantinidis K.T."/>
            <person name="Eloe-Fadrosh E.A."/>
            <person name="Kyrpides N.C."/>
            <person name="Woyke T."/>
        </authorList>
    </citation>
    <scope>NUCLEOTIDE SEQUENCE</scope>
    <source>
        <strain evidence="2">GVMAG-M-3300018428-35</strain>
    </source>
</reference>
<protein>
    <submittedName>
        <fullName evidence="2">Uncharacterized protein</fullName>
    </submittedName>
</protein>
<keyword evidence="1" id="KW-0472">Membrane</keyword>
<name>A0A6C0BS92_9ZZZZ</name>
<proteinExistence type="predicted"/>
<dbReference type="EMBL" id="MN739246">
    <property type="protein sequence ID" value="QHS95295.1"/>
    <property type="molecule type" value="Genomic_DNA"/>
</dbReference>
<accession>A0A6C0BS92</accession>
<keyword evidence="1" id="KW-0812">Transmembrane</keyword>
<evidence type="ECO:0000313" key="2">
    <source>
        <dbReference type="EMBL" id="QHS95295.1"/>
    </source>
</evidence>
<keyword evidence="1" id="KW-1133">Transmembrane helix</keyword>
<organism evidence="2">
    <name type="scientific">viral metagenome</name>
    <dbReference type="NCBI Taxonomy" id="1070528"/>
    <lineage>
        <taxon>unclassified sequences</taxon>
        <taxon>metagenomes</taxon>
        <taxon>organismal metagenomes</taxon>
    </lineage>
</organism>
<feature type="transmembrane region" description="Helical" evidence="1">
    <location>
        <begin position="43"/>
        <end position="62"/>
    </location>
</feature>
<dbReference type="AlphaFoldDB" id="A0A6C0BS92"/>
<sequence length="78" mass="8913">MDVLISGHNWVYSFHALIVGPFLGIVGYLGDKYSKGFTKYDDYLRACFKVLLVIGVVVALYHSHKLLLNNKSYNKIFQ</sequence>